<dbReference type="EMBL" id="PRDG01000003">
    <property type="protein sequence ID" value="MBP2623348.1"/>
    <property type="molecule type" value="Genomic_DNA"/>
</dbReference>
<evidence type="ECO:0000256" key="1">
    <source>
        <dbReference type="SAM" id="Phobius"/>
    </source>
</evidence>
<evidence type="ECO:0000313" key="2">
    <source>
        <dbReference type="EMBL" id="MBP2623348.1"/>
    </source>
</evidence>
<dbReference type="Proteomes" id="UP001519296">
    <property type="component" value="Unassembled WGS sequence"/>
</dbReference>
<reference evidence="2 3" key="1">
    <citation type="submission" date="2018-02" db="EMBL/GenBank/DDBJ databases">
        <title>Draft genome sequence of Streptococcus oricebi CCUG 70868T type strain.</title>
        <authorList>
            <person name="Mendez V."/>
            <person name="Salva-Serra F."/>
            <person name="Jaen-Luchoro D."/>
            <person name="Gonzales-Siles L."/>
            <person name="Karlsson R."/>
            <person name="Engstrom-Jakobsson H."/>
            <person name="Busquets A."/>
            <person name="Gomila M."/>
            <person name="Pineiro-Iglesias B."/>
            <person name="Bennasar-Figueras A."/>
            <person name="Seeger M."/>
            <person name="Moore E."/>
        </authorList>
    </citation>
    <scope>NUCLEOTIDE SEQUENCE [LARGE SCALE GENOMIC DNA]</scope>
    <source>
        <strain evidence="2 3">CCUG 70868</strain>
    </source>
</reference>
<keyword evidence="3" id="KW-1185">Reference proteome</keyword>
<accession>A0ABS5B3C7</accession>
<keyword evidence="1" id="KW-1133">Transmembrane helix</keyword>
<proteinExistence type="predicted"/>
<gene>
    <name evidence="2" type="ORF">C4K46_05275</name>
</gene>
<keyword evidence="1" id="KW-0472">Membrane</keyword>
<dbReference type="RefSeq" id="WP_209628135.1">
    <property type="nucleotide sequence ID" value="NZ_PRDG01000003.1"/>
</dbReference>
<feature type="transmembrane region" description="Helical" evidence="1">
    <location>
        <begin position="38"/>
        <end position="58"/>
    </location>
</feature>
<evidence type="ECO:0000313" key="3">
    <source>
        <dbReference type="Proteomes" id="UP001519296"/>
    </source>
</evidence>
<sequence length="65" mass="7444">MKKTIFNASLEESMNFVKDDYIKTSLDDINQKGVKKKVLGFFTVLLLISFNSAMGDIINDFVLFF</sequence>
<organism evidence="2 3">
    <name type="scientific">Streptococcus oricebi</name>
    <dbReference type="NCBI Taxonomy" id="1547447"/>
    <lineage>
        <taxon>Bacteria</taxon>
        <taxon>Bacillati</taxon>
        <taxon>Bacillota</taxon>
        <taxon>Bacilli</taxon>
        <taxon>Lactobacillales</taxon>
        <taxon>Streptococcaceae</taxon>
        <taxon>Streptococcus</taxon>
    </lineage>
</organism>
<name>A0ABS5B3C7_9STRE</name>
<comment type="caution">
    <text evidence="2">The sequence shown here is derived from an EMBL/GenBank/DDBJ whole genome shotgun (WGS) entry which is preliminary data.</text>
</comment>
<protein>
    <submittedName>
        <fullName evidence="2">Uncharacterized protein</fullName>
    </submittedName>
</protein>
<keyword evidence="1" id="KW-0812">Transmembrane</keyword>